<evidence type="ECO:0000313" key="2">
    <source>
        <dbReference type="EMBL" id="EJK48656.1"/>
    </source>
</evidence>
<organism evidence="2 3">
    <name type="scientific">Thalassiosira oceanica</name>
    <name type="common">Marine diatom</name>
    <dbReference type="NCBI Taxonomy" id="159749"/>
    <lineage>
        <taxon>Eukaryota</taxon>
        <taxon>Sar</taxon>
        <taxon>Stramenopiles</taxon>
        <taxon>Ochrophyta</taxon>
        <taxon>Bacillariophyta</taxon>
        <taxon>Coscinodiscophyceae</taxon>
        <taxon>Thalassiosirophycidae</taxon>
        <taxon>Thalassiosirales</taxon>
        <taxon>Thalassiosiraceae</taxon>
        <taxon>Thalassiosira</taxon>
    </lineage>
</organism>
<reference evidence="2 3" key="1">
    <citation type="journal article" date="2012" name="Genome Biol.">
        <title>Genome and low-iron response of an oceanic diatom adapted to chronic iron limitation.</title>
        <authorList>
            <person name="Lommer M."/>
            <person name="Specht M."/>
            <person name="Roy A.S."/>
            <person name="Kraemer L."/>
            <person name="Andreson R."/>
            <person name="Gutowska M.A."/>
            <person name="Wolf J."/>
            <person name="Bergner S.V."/>
            <person name="Schilhabel M.B."/>
            <person name="Klostermeier U.C."/>
            <person name="Beiko R.G."/>
            <person name="Rosenstiel P."/>
            <person name="Hippler M."/>
            <person name="Laroche J."/>
        </authorList>
    </citation>
    <scope>NUCLEOTIDE SEQUENCE [LARGE SCALE GENOMIC DNA]</scope>
    <source>
        <strain evidence="2 3">CCMP1005</strain>
    </source>
</reference>
<protein>
    <submittedName>
        <fullName evidence="2">Uncharacterized protein</fullName>
    </submittedName>
</protein>
<dbReference type="Proteomes" id="UP000266841">
    <property type="component" value="Unassembled WGS sequence"/>
</dbReference>
<accession>K0RIF3</accession>
<comment type="caution">
    <text evidence="2">The sequence shown here is derived from an EMBL/GenBank/DDBJ whole genome shotgun (WGS) entry which is preliminary data.</text>
</comment>
<feature type="region of interest" description="Disordered" evidence="1">
    <location>
        <begin position="1"/>
        <end position="60"/>
    </location>
</feature>
<proteinExistence type="predicted"/>
<dbReference type="EMBL" id="AGNL01045571">
    <property type="protein sequence ID" value="EJK48656.1"/>
    <property type="molecule type" value="Genomic_DNA"/>
</dbReference>
<evidence type="ECO:0000313" key="3">
    <source>
        <dbReference type="Proteomes" id="UP000266841"/>
    </source>
</evidence>
<name>K0RIF3_THAOC</name>
<dbReference type="AlphaFoldDB" id="K0RIF3"/>
<keyword evidence="3" id="KW-1185">Reference proteome</keyword>
<feature type="compositionally biased region" description="Polar residues" evidence="1">
    <location>
        <begin position="1"/>
        <end position="12"/>
    </location>
</feature>
<feature type="region of interest" description="Disordered" evidence="1">
    <location>
        <begin position="73"/>
        <end position="92"/>
    </location>
</feature>
<sequence length="205" mass="22214">MQQPQVPKQKGTNPRPRLQRGDDTGGDKPPHPPNLNGPEILRSQRRAREPEQEAATSLAKLDGGCCQLRAEAADGLSTDERAKQPSPTNEQKIDIEEASLTATAGTVASSGVLTRRPSSRRLPGGNSGGVVANAIVYCDFPCNLRPCCGEILSKKVPKKLVGRQAFSQTTREMKTAVLSTYTRAVKDSIQIQRKRQGHILMLLGH</sequence>
<feature type="compositionally biased region" description="Basic and acidic residues" evidence="1">
    <location>
        <begin position="19"/>
        <end position="30"/>
    </location>
</feature>
<gene>
    <name evidence="2" type="ORF">THAOC_32526</name>
</gene>
<evidence type="ECO:0000256" key="1">
    <source>
        <dbReference type="SAM" id="MobiDB-lite"/>
    </source>
</evidence>